<dbReference type="AlphaFoldDB" id="A0A392P7T9"/>
<protein>
    <submittedName>
        <fullName evidence="2">Uncharacterized protein</fullName>
    </submittedName>
</protein>
<reference evidence="2 3" key="1">
    <citation type="journal article" date="2018" name="Front. Plant Sci.">
        <title>Red Clover (Trifolium pratense) and Zigzag Clover (T. medium) - A Picture of Genomic Similarities and Differences.</title>
        <authorList>
            <person name="Dluhosova J."/>
            <person name="Istvanek J."/>
            <person name="Nedelnik J."/>
            <person name="Repkova J."/>
        </authorList>
    </citation>
    <scope>NUCLEOTIDE SEQUENCE [LARGE SCALE GENOMIC DNA]</scope>
    <source>
        <strain evidence="3">cv. 10/8</strain>
        <tissue evidence="2">Leaf</tissue>
    </source>
</reference>
<evidence type="ECO:0000313" key="3">
    <source>
        <dbReference type="Proteomes" id="UP000265520"/>
    </source>
</evidence>
<evidence type="ECO:0000256" key="1">
    <source>
        <dbReference type="SAM" id="Phobius"/>
    </source>
</evidence>
<dbReference type="EMBL" id="LXQA010065575">
    <property type="protein sequence ID" value="MCI07480.1"/>
    <property type="molecule type" value="Genomic_DNA"/>
</dbReference>
<keyword evidence="1" id="KW-1133">Transmembrane helix</keyword>
<keyword evidence="1" id="KW-0472">Membrane</keyword>
<name>A0A392P7T9_9FABA</name>
<organism evidence="2 3">
    <name type="scientific">Trifolium medium</name>
    <dbReference type="NCBI Taxonomy" id="97028"/>
    <lineage>
        <taxon>Eukaryota</taxon>
        <taxon>Viridiplantae</taxon>
        <taxon>Streptophyta</taxon>
        <taxon>Embryophyta</taxon>
        <taxon>Tracheophyta</taxon>
        <taxon>Spermatophyta</taxon>
        <taxon>Magnoliopsida</taxon>
        <taxon>eudicotyledons</taxon>
        <taxon>Gunneridae</taxon>
        <taxon>Pentapetalae</taxon>
        <taxon>rosids</taxon>
        <taxon>fabids</taxon>
        <taxon>Fabales</taxon>
        <taxon>Fabaceae</taxon>
        <taxon>Papilionoideae</taxon>
        <taxon>50 kb inversion clade</taxon>
        <taxon>NPAAA clade</taxon>
        <taxon>Hologalegina</taxon>
        <taxon>IRL clade</taxon>
        <taxon>Trifolieae</taxon>
        <taxon>Trifolium</taxon>
    </lineage>
</organism>
<dbReference type="Proteomes" id="UP000265520">
    <property type="component" value="Unassembled WGS sequence"/>
</dbReference>
<accession>A0A392P7T9</accession>
<sequence>MNDLISHHNMAEAIAIIGQFHQATETLGIPAPWVPIAEALQLQEMPPLGDIHEMLYGVPLMAILIPGCLCCLMLELGSHMAWLEQLGSQMAWLEQINYTQLASQMACQQINYAICHVC</sequence>
<feature type="transmembrane region" description="Helical" evidence="1">
    <location>
        <begin position="54"/>
        <end position="74"/>
    </location>
</feature>
<evidence type="ECO:0000313" key="2">
    <source>
        <dbReference type="EMBL" id="MCI07480.1"/>
    </source>
</evidence>
<keyword evidence="3" id="KW-1185">Reference proteome</keyword>
<proteinExistence type="predicted"/>
<comment type="caution">
    <text evidence="2">The sequence shown here is derived from an EMBL/GenBank/DDBJ whole genome shotgun (WGS) entry which is preliminary data.</text>
</comment>
<keyword evidence="1" id="KW-0812">Transmembrane</keyword>